<sequence>MQTSFKIILTAPPDQSRTALALGVPVAHMAYRVGGGPHLYRSNMPVAIRGGLMVIDDTGFDGLGESAPFCQEVMRECGARNFDGVVCDFEARPFSILGKIVAELGELTHRRGWPMYVAEPYARFSDKTRVLIPTALSGGSLRQRLQEASEQYGAARVALAIERVAQDFFLPSPNGQGSPLTQEELETRIERLSPSIFFSNELCAYYFTYMSPQNGAHFILFDNAASIRKKLQVARSLDITDALIPYPQVTDLLPEILS</sequence>
<dbReference type="AlphaFoldDB" id="A0A212K4J0"/>
<gene>
    <name evidence="1" type="ORF">KL86CLO1_12187</name>
</gene>
<dbReference type="Gene3D" id="3.10.50.10">
    <property type="match status" value="1"/>
</dbReference>
<reference evidence="1" key="1">
    <citation type="submission" date="2016-04" db="EMBL/GenBank/DDBJ databases">
        <authorList>
            <person name="Evans L.H."/>
            <person name="Alamgir A."/>
            <person name="Owens N."/>
            <person name="Weber N.D."/>
            <person name="Virtaneva K."/>
            <person name="Barbian K."/>
            <person name="Babar A."/>
            <person name="Rosenke K."/>
        </authorList>
    </citation>
    <scope>NUCLEOTIDE SEQUENCE</scope>
    <source>
        <strain evidence="1">86</strain>
    </source>
</reference>
<name>A0A212K4J0_9FIRM</name>
<proteinExistence type="predicted"/>
<protein>
    <submittedName>
        <fullName evidence="1">Uncharacterized protein</fullName>
    </submittedName>
</protein>
<dbReference type="InterPro" id="IPR029070">
    <property type="entry name" value="Chitinase_insertion_sf"/>
</dbReference>
<organism evidence="1">
    <name type="scientific">uncultured Eubacteriales bacterium</name>
    <dbReference type="NCBI Taxonomy" id="172733"/>
    <lineage>
        <taxon>Bacteria</taxon>
        <taxon>Bacillati</taxon>
        <taxon>Bacillota</taxon>
        <taxon>Clostridia</taxon>
        <taxon>Eubacteriales</taxon>
        <taxon>environmental samples</taxon>
    </lineage>
</organism>
<dbReference type="Gene3D" id="3.20.20.80">
    <property type="entry name" value="Glycosidases"/>
    <property type="match status" value="1"/>
</dbReference>
<accession>A0A212K4J0</accession>
<evidence type="ECO:0000313" key="1">
    <source>
        <dbReference type="EMBL" id="SBW06631.1"/>
    </source>
</evidence>
<dbReference type="EMBL" id="FLUN01000001">
    <property type="protein sequence ID" value="SBW06631.1"/>
    <property type="molecule type" value="Genomic_DNA"/>
</dbReference>